<gene>
    <name evidence="2" type="ORF">AYJ54_00070</name>
</gene>
<sequence length="109" mass="12091">MARWRKPTKEEIRDRRTAIAAKARAGALRLPQGVAEMRRALGLTQLEFAKLFKLTPRQIADLERGAANPTAETLNRIGRVFGFQVGFVPIAEASKASQEDETHVPPGIR</sequence>
<organism evidence="2 3">
    <name type="scientific">Bradyrhizobium centrolobii</name>
    <dbReference type="NCBI Taxonomy" id="1505087"/>
    <lineage>
        <taxon>Bacteria</taxon>
        <taxon>Pseudomonadati</taxon>
        <taxon>Pseudomonadota</taxon>
        <taxon>Alphaproteobacteria</taxon>
        <taxon>Hyphomicrobiales</taxon>
        <taxon>Nitrobacteraceae</taxon>
        <taxon>Bradyrhizobium</taxon>
    </lineage>
</organism>
<dbReference type="STRING" id="1505087.AYJ54_00070"/>
<dbReference type="InterPro" id="IPR001387">
    <property type="entry name" value="Cro/C1-type_HTH"/>
</dbReference>
<proteinExistence type="predicted"/>
<dbReference type="SUPFAM" id="SSF47413">
    <property type="entry name" value="lambda repressor-like DNA-binding domains"/>
    <property type="match status" value="1"/>
</dbReference>
<evidence type="ECO:0000313" key="2">
    <source>
        <dbReference type="EMBL" id="OAF09188.1"/>
    </source>
</evidence>
<dbReference type="RefSeq" id="WP_051311156.1">
    <property type="nucleotide sequence ID" value="NZ_LUUB01000057.1"/>
</dbReference>
<dbReference type="SMART" id="SM00530">
    <property type="entry name" value="HTH_XRE"/>
    <property type="match status" value="1"/>
</dbReference>
<dbReference type="Pfam" id="PF01381">
    <property type="entry name" value="HTH_3"/>
    <property type="match status" value="1"/>
</dbReference>
<comment type="caution">
    <text evidence="2">The sequence shown here is derived from an EMBL/GenBank/DDBJ whole genome shotgun (WGS) entry which is preliminary data.</text>
</comment>
<name>A0A176YQI7_9BRAD</name>
<protein>
    <submittedName>
        <fullName evidence="2">Transcriptional regulator</fullName>
    </submittedName>
</protein>
<evidence type="ECO:0000259" key="1">
    <source>
        <dbReference type="PROSITE" id="PS50943"/>
    </source>
</evidence>
<accession>A0A176YQI7</accession>
<feature type="domain" description="HTH cro/C1-type" evidence="1">
    <location>
        <begin position="34"/>
        <end position="88"/>
    </location>
</feature>
<evidence type="ECO:0000313" key="3">
    <source>
        <dbReference type="Proteomes" id="UP000076959"/>
    </source>
</evidence>
<dbReference type="OrthoDB" id="7871866at2"/>
<reference evidence="2 3" key="1">
    <citation type="submission" date="2016-03" db="EMBL/GenBank/DDBJ databases">
        <title>Draft Genome Sequence of the Strain BR 10245 (Bradyrhizobium sp.) isolated from nodules of Centrolobium paraense.</title>
        <authorList>
            <person name="Simoes-Araujo J.L.Sr."/>
            <person name="Barauna A.C."/>
            <person name="Silva K."/>
            <person name="Zilli J.E."/>
        </authorList>
    </citation>
    <scope>NUCLEOTIDE SEQUENCE [LARGE SCALE GENOMIC DNA]</scope>
    <source>
        <strain evidence="2 3">BR 10245</strain>
    </source>
</reference>
<dbReference type="AlphaFoldDB" id="A0A176YQI7"/>
<dbReference type="EMBL" id="LUUB01000057">
    <property type="protein sequence ID" value="OAF09188.1"/>
    <property type="molecule type" value="Genomic_DNA"/>
</dbReference>
<dbReference type="PROSITE" id="PS50943">
    <property type="entry name" value="HTH_CROC1"/>
    <property type="match status" value="1"/>
</dbReference>
<dbReference type="GO" id="GO:0003677">
    <property type="term" value="F:DNA binding"/>
    <property type="evidence" value="ECO:0007669"/>
    <property type="project" value="InterPro"/>
</dbReference>
<keyword evidence="3" id="KW-1185">Reference proteome</keyword>
<dbReference type="InterPro" id="IPR010982">
    <property type="entry name" value="Lambda_DNA-bd_dom_sf"/>
</dbReference>
<dbReference type="Gene3D" id="1.10.260.40">
    <property type="entry name" value="lambda repressor-like DNA-binding domains"/>
    <property type="match status" value="1"/>
</dbReference>
<dbReference type="CDD" id="cd00093">
    <property type="entry name" value="HTH_XRE"/>
    <property type="match status" value="1"/>
</dbReference>
<dbReference type="Proteomes" id="UP000076959">
    <property type="component" value="Unassembled WGS sequence"/>
</dbReference>